<keyword evidence="2 5" id="KW-0812">Transmembrane</keyword>
<keyword evidence="4 5" id="KW-0472">Membrane</keyword>
<dbReference type="InterPro" id="IPR052954">
    <property type="entry name" value="GPCR-Ligand_Int"/>
</dbReference>
<feature type="domain" description="G-protein coupled receptors family 1 profile" evidence="6">
    <location>
        <begin position="1"/>
        <end position="271"/>
    </location>
</feature>
<dbReference type="RefSeq" id="XP_005096734.1">
    <property type="nucleotide sequence ID" value="XM_005096677.1"/>
</dbReference>
<dbReference type="PANTHER" id="PTHR46641">
    <property type="entry name" value="FMRFAMIDE RECEPTOR-RELATED"/>
    <property type="match status" value="1"/>
</dbReference>
<dbReference type="InterPro" id="IPR017452">
    <property type="entry name" value="GPCR_Rhodpsn_7TM"/>
</dbReference>
<dbReference type="PANTHER" id="PTHR46641:SF2">
    <property type="entry name" value="FMRFAMIDE RECEPTOR"/>
    <property type="match status" value="1"/>
</dbReference>
<keyword evidence="7" id="KW-1185">Reference proteome</keyword>
<keyword evidence="3 5" id="KW-1133">Transmembrane helix</keyword>
<dbReference type="Gene3D" id="1.20.1070.10">
    <property type="entry name" value="Rhodopsin 7-helix transmembrane proteins"/>
    <property type="match status" value="1"/>
</dbReference>
<feature type="transmembrane region" description="Helical" evidence="5">
    <location>
        <begin position="207"/>
        <end position="231"/>
    </location>
</feature>
<dbReference type="InterPro" id="IPR000276">
    <property type="entry name" value="GPCR_Rhodpsn"/>
</dbReference>
<dbReference type="PROSITE" id="PS50262">
    <property type="entry name" value="G_PROTEIN_RECEP_F1_2"/>
    <property type="match status" value="1"/>
</dbReference>
<evidence type="ECO:0000259" key="6">
    <source>
        <dbReference type="PROSITE" id="PS50262"/>
    </source>
</evidence>
<feature type="transmembrane region" description="Helical" evidence="5">
    <location>
        <begin position="251"/>
        <end position="273"/>
    </location>
</feature>
<evidence type="ECO:0000256" key="5">
    <source>
        <dbReference type="SAM" id="Phobius"/>
    </source>
</evidence>
<evidence type="ECO:0000256" key="2">
    <source>
        <dbReference type="ARBA" id="ARBA00022692"/>
    </source>
</evidence>
<evidence type="ECO:0000313" key="8">
    <source>
        <dbReference type="RefSeq" id="XP_005096734.1"/>
    </source>
</evidence>
<evidence type="ECO:0000313" key="7">
    <source>
        <dbReference type="Proteomes" id="UP000694888"/>
    </source>
</evidence>
<comment type="subcellular location">
    <subcellularLocation>
        <location evidence="1">Membrane</location>
    </subcellularLocation>
</comment>
<evidence type="ECO:0000256" key="3">
    <source>
        <dbReference type="ARBA" id="ARBA00022989"/>
    </source>
</evidence>
<evidence type="ECO:0000256" key="4">
    <source>
        <dbReference type="ARBA" id="ARBA00023136"/>
    </source>
</evidence>
<feature type="transmembrane region" description="Helical" evidence="5">
    <location>
        <begin position="103"/>
        <end position="122"/>
    </location>
</feature>
<protein>
    <submittedName>
        <fullName evidence="8">G-protein coupled receptor daf-37-like</fullName>
    </submittedName>
</protein>
<name>A0ABM0JLV8_APLCA</name>
<reference evidence="8" key="1">
    <citation type="submission" date="2025-08" db="UniProtKB">
        <authorList>
            <consortium name="RefSeq"/>
        </authorList>
    </citation>
    <scope>IDENTIFICATION</scope>
</reference>
<evidence type="ECO:0000256" key="1">
    <source>
        <dbReference type="ARBA" id="ARBA00004370"/>
    </source>
</evidence>
<dbReference type="GeneID" id="101846500"/>
<feature type="transmembrane region" description="Helical" evidence="5">
    <location>
        <begin position="17"/>
        <end position="39"/>
    </location>
</feature>
<feature type="transmembrane region" description="Helical" evidence="5">
    <location>
        <begin position="70"/>
        <end position="91"/>
    </location>
</feature>
<proteinExistence type="predicted"/>
<sequence>MSICVLLRQGFDKSYNVLMAALALADSSFLSAMFAYGFVSAAGFRYPPKVTTFHFVFFEILRVLDYGGGWTSFTLPLLITSERLLAVFFPMSISRLVSPRKTFVSVLAVAGVLYGMMIYLVVLSSLGYDLTSVSNNASSSPGYIELAVFRNSLDSTAAITSFSTVLFGPFPICYVFTGCVVLSLKIKMASRRRSQLTRGHSKQSGSATRVTGTLLVVCLFYTVCSTFVFLLHSDVIRSLYSGADQGLTEVVLQEVVNVVALLNSSVNFLIYIVMNKNFRATFVSILASLFIRGATAAQRHGPR</sequence>
<gene>
    <name evidence="8" type="primary">LOC101846500</name>
</gene>
<dbReference type="Proteomes" id="UP000694888">
    <property type="component" value="Unplaced"/>
</dbReference>
<dbReference type="Pfam" id="PF00001">
    <property type="entry name" value="7tm_1"/>
    <property type="match status" value="1"/>
</dbReference>
<accession>A0ABM0JLV8</accession>
<organism evidence="7 8">
    <name type="scientific">Aplysia californica</name>
    <name type="common">California sea hare</name>
    <dbReference type="NCBI Taxonomy" id="6500"/>
    <lineage>
        <taxon>Eukaryota</taxon>
        <taxon>Metazoa</taxon>
        <taxon>Spiralia</taxon>
        <taxon>Lophotrochozoa</taxon>
        <taxon>Mollusca</taxon>
        <taxon>Gastropoda</taxon>
        <taxon>Heterobranchia</taxon>
        <taxon>Euthyneura</taxon>
        <taxon>Tectipleura</taxon>
        <taxon>Aplysiida</taxon>
        <taxon>Aplysioidea</taxon>
        <taxon>Aplysiidae</taxon>
        <taxon>Aplysia</taxon>
    </lineage>
</organism>
<feature type="transmembrane region" description="Helical" evidence="5">
    <location>
        <begin position="165"/>
        <end position="186"/>
    </location>
</feature>
<dbReference type="SUPFAM" id="SSF81321">
    <property type="entry name" value="Family A G protein-coupled receptor-like"/>
    <property type="match status" value="1"/>
</dbReference>